<dbReference type="Proteomes" id="UP000747542">
    <property type="component" value="Unassembled WGS sequence"/>
</dbReference>
<proteinExistence type="predicted"/>
<evidence type="ECO:0000313" key="3">
    <source>
        <dbReference type="Proteomes" id="UP000747542"/>
    </source>
</evidence>
<protein>
    <submittedName>
        <fullName evidence="2">Uncharacterized protein</fullName>
    </submittedName>
</protein>
<organism evidence="2 3">
    <name type="scientific">Homarus americanus</name>
    <name type="common">American lobster</name>
    <dbReference type="NCBI Taxonomy" id="6706"/>
    <lineage>
        <taxon>Eukaryota</taxon>
        <taxon>Metazoa</taxon>
        <taxon>Ecdysozoa</taxon>
        <taxon>Arthropoda</taxon>
        <taxon>Crustacea</taxon>
        <taxon>Multicrustacea</taxon>
        <taxon>Malacostraca</taxon>
        <taxon>Eumalacostraca</taxon>
        <taxon>Eucarida</taxon>
        <taxon>Decapoda</taxon>
        <taxon>Pleocyemata</taxon>
        <taxon>Astacidea</taxon>
        <taxon>Nephropoidea</taxon>
        <taxon>Nephropidae</taxon>
        <taxon>Homarus</taxon>
    </lineage>
</organism>
<name>A0A8J5JUF1_HOMAM</name>
<keyword evidence="3" id="KW-1185">Reference proteome</keyword>
<accession>A0A8J5JUF1</accession>
<evidence type="ECO:0000256" key="1">
    <source>
        <dbReference type="SAM" id="SignalP"/>
    </source>
</evidence>
<evidence type="ECO:0000313" key="2">
    <source>
        <dbReference type="EMBL" id="KAG7164416.1"/>
    </source>
</evidence>
<feature type="signal peptide" evidence="1">
    <location>
        <begin position="1"/>
        <end position="20"/>
    </location>
</feature>
<sequence>MTPNLLFFLLILLHVQMKVGMEGPSGRWDTLIDRYVV</sequence>
<dbReference type="AlphaFoldDB" id="A0A8J5JUF1"/>
<gene>
    <name evidence="2" type="ORF">Hamer_G003617</name>
</gene>
<keyword evidence="1" id="KW-0732">Signal</keyword>
<dbReference type="EMBL" id="JAHLQT010025476">
    <property type="protein sequence ID" value="KAG7164416.1"/>
    <property type="molecule type" value="Genomic_DNA"/>
</dbReference>
<reference evidence="2" key="1">
    <citation type="journal article" date="2021" name="Sci. Adv.">
        <title>The American lobster genome reveals insights on longevity, neural, and immune adaptations.</title>
        <authorList>
            <person name="Polinski J.M."/>
            <person name="Zimin A.V."/>
            <person name="Clark K.F."/>
            <person name="Kohn A.B."/>
            <person name="Sadowski N."/>
            <person name="Timp W."/>
            <person name="Ptitsyn A."/>
            <person name="Khanna P."/>
            <person name="Romanova D.Y."/>
            <person name="Williams P."/>
            <person name="Greenwood S.J."/>
            <person name="Moroz L.L."/>
            <person name="Walt D.R."/>
            <person name="Bodnar A.G."/>
        </authorList>
    </citation>
    <scope>NUCLEOTIDE SEQUENCE</scope>
    <source>
        <strain evidence="2">GMGI-L3</strain>
    </source>
</reference>
<comment type="caution">
    <text evidence="2">The sequence shown here is derived from an EMBL/GenBank/DDBJ whole genome shotgun (WGS) entry which is preliminary data.</text>
</comment>
<feature type="chain" id="PRO_5035152302" evidence="1">
    <location>
        <begin position="21"/>
        <end position="37"/>
    </location>
</feature>